<keyword evidence="3" id="KW-1185">Reference proteome</keyword>
<evidence type="ECO:0000313" key="3">
    <source>
        <dbReference type="Proteomes" id="UP000295008"/>
    </source>
</evidence>
<protein>
    <submittedName>
        <fullName evidence="2">Uncharacterized protein</fullName>
    </submittedName>
</protein>
<gene>
    <name evidence="2" type="ORF">EDC14_100956</name>
</gene>
<keyword evidence="1" id="KW-0472">Membrane</keyword>
<dbReference type="Proteomes" id="UP000295008">
    <property type="component" value="Unassembled WGS sequence"/>
</dbReference>
<keyword evidence="1" id="KW-1133">Transmembrane helix</keyword>
<evidence type="ECO:0000313" key="2">
    <source>
        <dbReference type="EMBL" id="TCL70739.1"/>
    </source>
</evidence>
<organism evidence="2 3">
    <name type="scientific">Hydrogenispora ethanolica</name>
    <dbReference type="NCBI Taxonomy" id="1082276"/>
    <lineage>
        <taxon>Bacteria</taxon>
        <taxon>Bacillati</taxon>
        <taxon>Bacillota</taxon>
        <taxon>Hydrogenispora</taxon>
    </lineage>
</organism>
<feature type="transmembrane region" description="Helical" evidence="1">
    <location>
        <begin position="38"/>
        <end position="58"/>
    </location>
</feature>
<dbReference type="EMBL" id="SLUN01000009">
    <property type="protein sequence ID" value="TCL70739.1"/>
    <property type="molecule type" value="Genomic_DNA"/>
</dbReference>
<proteinExistence type="predicted"/>
<accession>A0A4R1RW89</accession>
<sequence length="68" mass="7512">MSNMEVNTLRNQKVIMLNVENNLSNSWNKVSKRIFDPAAGVLISILALPLMVVNAVWIRLDSKGSGLS</sequence>
<comment type="caution">
    <text evidence="2">The sequence shown here is derived from an EMBL/GenBank/DDBJ whole genome shotgun (WGS) entry which is preliminary data.</text>
</comment>
<name>A0A4R1RW89_HYDET</name>
<dbReference type="AlphaFoldDB" id="A0A4R1RW89"/>
<evidence type="ECO:0000256" key="1">
    <source>
        <dbReference type="SAM" id="Phobius"/>
    </source>
</evidence>
<keyword evidence="1" id="KW-0812">Transmembrane</keyword>
<reference evidence="2 3" key="1">
    <citation type="submission" date="2019-03" db="EMBL/GenBank/DDBJ databases">
        <title>Genomic Encyclopedia of Type Strains, Phase IV (KMG-IV): sequencing the most valuable type-strain genomes for metagenomic binning, comparative biology and taxonomic classification.</title>
        <authorList>
            <person name="Goeker M."/>
        </authorList>
    </citation>
    <scope>NUCLEOTIDE SEQUENCE [LARGE SCALE GENOMIC DNA]</scope>
    <source>
        <strain evidence="2 3">LX-B</strain>
    </source>
</reference>